<comment type="caution">
    <text evidence="8">The sequence shown here is derived from an EMBL/GenBank/DDBJ whole genome shotgun (WGS) entry which is preliminary data.</text>
</comment>
<evidence type="ECO:0000256" key="1">
    <source>
        <dbReference type="ARBA" id="ARBA00022490"/>
    </source>
</evidence>
<protein>
    <recommendedName>
        <fullName evidence="6">DNA replication and repair protein RecF</fullName>
    </recommendedName>
</protein>
<dbReference type="Proteomes" id="UP000317366">
    <property type="component" value="Unassembled WGS sequence"/>
</dbReference>
<name>A0A538THB2_UNCEI</name>
<accession>A0A538THB2</accession>
<evidence type="ECO:0000256" key="2">
    <source>
        <dbReference type="ARBA" id="ARBA00022705"/>
    </source>
</evidence>
<organism evidence="8 9">
    <name type="scientific">Eiseniibacteriota bacterium</name>
    <dbReference type="NCBI Taxonomy" id="2212470"/>
    <lineage>
        <taxon>Bacteria</taxon>
        <taxon>Candidatus Eiseniibacteriota</taxon>
    </lineage>
</organism>
<dbReference type="GO" id="GO:0005524">
    <property type="term" value="F:ATP binding"/>
    <property type="evidence" value="ECO:0007669"/>
    <property type="project" value="UniProtKB-UniRule"/>
</dbReference>
<dbReference type="GO" id="GO:0005737">
    <property type="term" value="C:cytoplasm"/>
    <property type="evidence" value="ECO:0007669"/>
    <property type="project" value="UniProtKB-SubCell"/>
</dbReference>
<reference evidence="8 9" key="1">
    <citation type="journal article" date="2019" name="Nat. Microbiol.">
        <title>Mediterranean grassland soil C-N compound turnover is dependent on rainfall and depth, and is mediated by genomically divergent microorganisms.</title>
        <authorList>
            <person name="Diamond S."/>
            <person name="Andeer P.F."/>
            <person name="Li Z."/>
            <person name="Crits-Christoph A."/>
            <person name="Burstein D."/>
            <person name="Anantharaman K."/>
            <person name="Lane K.R."/>
            <person name="Thomas B.C."/>
            <person name="Pan C."/>
            <person name="Northen T.R."/>
            <person name="Banfield J.F."/>
        </authorList>
    </citation>
    <scope>NUCLEOTIDE SEQUENCE [LARGE SCALE GENOMIC DNA]</scope>
    <source>
        <strain evidence="8">WS_7</strain>
    </source>
</reference>
<keyword evidence="2 6" id="KW-0235">DNA replication</keyword>
<keyword evidence="4 6" id="KW-0067">ATP-binding</keyword>
<dbReference type="GO" id="GO:0003697">
    <property type="term" value="F:single-stranded DNA binding"/>
    <property type="evidence" value="ECO:0007669"/>
    <property type="project" value="UniProtKB-UniRule"/>
</dbReference>
<dbReference type="GO" id="GO:0009432">
    <property type="term" value="P:SOS response"/>
    <property type="evidence" value="ECO:0007669"/>
    <property type="project" value="UniProtKB-UniRule"/>
</dbReference>
<dbReference type="GO" id="GO:0016887">
    <property type="term" value="F:ATP hydrolysis activity"/>
    <property type="evidence" value="ECO:0007669"/>
    <property type="project" value="InterPro"/>
</dbReference>
<gene>
    <name evidence="6" type="primary">recF</name>
    <name evidence="8" type="ORF">E6K77_06150</name>
</gene>
<dbReference type="InterPro" id="IPR027417">
    <property type="entry name" value="P-loop_NTPase"/>
</dbReference>
<dbReference type="Gene3D" id="3.40.50.300">
    <property type="entry name" value="P-loop containing nucleotide triphosphate hydrolases"/>
    <property type="match status" value="1"/>
</dbReference>
<evidence type="ECO:0000313" key="8">
    <source>
        <dbReference type="EMBL" id="TMQ63009.1"/>
    </source>
</evidence>
<sequence>MRLQSIELREFRNHREARFDLRGDSVLVTGENGSGKTNLIEAVVLLSIGRSFRGARDPALTRRGAATFEIRGLVEDRLGVTSEIVARGEDVAVLNGGPASRRRFLDVALCQLESAYVGSLRDYTAALRQRNRLLIAERHGPGTDPNEWSAWEEILARTGVALDRRRRTLCAEMGRNLRELSQQVDPTLDPTVEYHDGFGDSGTLEEAAVATRLQLLERARPRDRRMGWTMNGPHRARLHCAIGGEELSEGASRGYSRLYSILLRLALARAFEERQNDPPVVLLDDPESELDPRWIGRVLKLVPESSQLVVTACRELSETPSRYRRLPIDAAALASSAA</sequence>
<dbReference type="InterPro" id="IPR042174">
    <property type="entry name" value="RecF_2"/>
</dbReference>
<dbReference type="PANTHER" id="PTHR32182">
    <property type="entry name" value="DNA REPLICATION AND REPAIR PROTEIN RECF"/>
    <property type="match status" value="1"/>
</dbReference>
<evidence type="ECO:0000313" key="9">
    <source>
        <dbReference type="Proteomes" id="UP000317366"/>
    </source>
</evidence>
<dbReference type="InterPro" id="IPR003593">
    <property type="entry name" value="AAA+_ATPase"/>
</dbReference>
<dbReference type="GO" id="GO:0000731">
    <property type="term" value="P:DNA synthesis involved in DNA repair"/>
    <property type="evidence" value="ECO:0007669"/>
    <property type="project" value="TreeGrafter"/>
</dbReference>
<proteinExistence type="inferred from homology"/>
<dbReference type="InterPro" id="IPR038729">
    <property type="entry name" value="Rad50/SbcC_AAA"/>
</dbReference>
<dbReference type="Gene3D" id="1.20.1050.90">
    <property type="entry name" value="RecF/RecN/SMC, N-terminal domain"/>
    <property type="match status" value="1"/>
</dbReference>
<keyword evidence="5 6" id="KW-0238">DNA-binding</keyword>
<keyword evidence="6" id="KW-0234">DNA repair</keyword>
<dbReference type="EMBL" id="VBOX01000065">
    <property type="protein sequence ID" value="TMQ63009.1"/>
    <property type="molecule type" value="Genomic_DNA"/>
</dbReference>
<keyword evidence="1 6" id="KW-0963">Cytoplasm</keyword>
<dbReference type="PANTHER" id="PTHR32182:SF0">
    <property type="entry name" value="DNA REPLICATION AND REPAIR PROTEIN RECF"/>
    <property type="match status" value="1"/>
</dbReference>
<evidence type="ECO:0000256" key="6">
    <source>
        <dbReference type="HAMAP-Rule" id="MF_00365"/>
    </source>
</evidence>
<dbReference type="SMART" id="SM00382">
    <property type="entry name" value="AAA"/>
    <property type="match status" value="1"/>
</dbReference>
<keyword evidence="6" id="KW-0742">SOS response</keyword>
<dbReference type="SUPFAM" id="SSF52540">
    <property type="entry name" value="P-loop containing nucleoside triphosphate hydrolases"/>
    <property type="match status" value="1"/>
</dbReference>
<dbReference type="HAMAP" id="MF_00365">
    <property type="entry name" value="RecF"/>
    <property type="match status" value="1"/>
</dbReference>
<evidence type="ECO:0000256" key="3">
    <source>
        <dbReference type="ARBA" id="ARBA00022741"/>
    </source>
</evidence>
<comment type="similarity">
    <text evidence="6">Belongs to the RecF family.</text>
</comment>
<dbReference type="Pfam" id="PF13476">
    <property type="entry name" value="AAA_23"/>
    <property type="match status" value="1"/>
</dbReference>
<feature type="binding site" evidence="6">
    <location>
        <begin position="30"/>
        <end position="37"/>
    </location>
    <ligand>
        <name>ATP</name>
        <dbReference type="ChEBI" id="CHEBI:30616"/>
    </ligand>
</feature>
<dbReference type="InterPro" id="IPR001238">
    <property type="entry name" value="DNA-binding_RecF"/>
</dbReference>
<comment type="function">
    <text evidence="6">The RecF protein is involved in DNA metabolism; it is required for DNA replication and normal SOS inducibility. RecF binds preferentially to single-stranded, linear DNA. It also seems to bind ATP.</text>
</comment>
<evidence type="ECO:0000259" key="7">
    <source>
        <dbReference type="SMART" id="SM00382"/>
    </source>
</evidence>
<comment type="subcellular location">
    <subcellularLocation>
        <location evidence="6">Cytoplasm</location>
    </subcellularLocation>
</comment>
<dbReference type="GO" id="GO:0006302">
    <property type="term" value="P:double-strand break repair"/>
    <property type="evidence" value="ECO:0007669"/>
    <property type="project" value="InterPro"/>
</dbReference>
<evidence type="ECO:0000256" key="5">
    <source>
        <dbReference type="ARBA" id="ARBA00023125"/>
    </source>
</evidence>
<keyword evidence="3 6" id="KW-0547">Nucleotide-binding</keyword>
<dbReference type="AlphaFoldDB" id="A0A538THB2"/>
<dbReference type="GO" id="GO:0006260">
    <property type="term" value="P:DNA replication"/>
    <property type="evidence" value="ECO:0007669"/>
    <property type="project" value="UniProtKB-UniRule"/>
</dbReference>
<feature type="domain" description="AAA+ ATPase" evidence="7">
    <location>
        <begin position="22"/>
        <end position="332"/>
    </location>
</feature>
<evidence type="ECO:0000256" key="4">
    <source>
        <dbReference type="ARBA" id="ARBA00022840"/>
    </source>
</evidence>
<keyword evidence="6" id="KW-0227">DNA damage</keyword>